<accession>A0A0K2TLT3</accession>
<dbReference type="AlphaFoldDB" id="A0A0K2TLT3"/>
<proteinExistence type="predicted"/>
<evidence type="ECO:0000313" key="1">
    <source>
        <dbReference type="EMBL" id="CDW26859.1"/>
    </source>
</evidence>
<name>A0A0K2TLT3_LEPSM</name>
<feature type="non-terminal residue" evidence="1">
    <location>
        <position position="1"/>
    </location>
</feature>
<dbReference type="EMBL" id="HACA01009498">
    <property type="protein sequence ID" value="CDW26859.1"/>
    <property type="molecule type" value="Transcribed_RNA"/>
</dbReference>
<protein>
    <submittedName>
        <fullName evidence="1">Uncharacterized protein</fullName>
    </submittedName>
</protein>
<sequence>IVAIYILTTYNFKKPLDFAVLVVLEKNVLNTSHFKFRFAPSCHHDSVVRHGHTFHLQELPIFLLSKKDILYKNYNYVPIVF</sequence>
<reference evidence="1" key="1">
    <citation type="submission" date="2014-05" db="EMBL/GenBank/DDBJ databases">
        <authorList>
            <person name="Chronopoulou M."/>
        </authorList>
    </citation>
    <scope>NUCLEOTIDE SEQUENCE</scope>
    <source>
        <tissue evidence="1">Whole organism</tissue>
    </source>
</reference>
<organism evidence="1">
    <name type="scientific">Lepeophtheirus salmonis</name>
    <name type="common">Salmon louse</name>
    <name type="synonym">Caligus salmonis</name>
    <dbReference type="NCBI Taxonomy" id="72036"/>
    <lineage>
        <taxon>Eukaryota</taxon>
        <taxon>Metazoa</taxon>
        <taxon>Ecdysozoa</taxon>
        <taxon>Arthropoda</taxon>
        <taxon>Crustacea</taxon>
        <taxon>Multicrustacea</taxon>
        <taxon>Hexanauplia</taxon>
        <taxon>Copepoda</taxon>
        <taxon>Siphonostomatoida</taxon>
        <taxon>Caligidae</taxon>
        <taxon>Lepeophtheirus</taxon>
    </lineage>
</organism>